<dbReference type="GO" id="GO:0016787">
    <property type="term" value="F:hydrolase activity"/>
    <property type="evidence" value="ECO:0007669"/>
    <property type="project" value="UniProtKB-KW"/>
</dbReference>
<dbReference type="InterPro" id="IPR029058">
    <property type="entry name" value="AB_hydrolase_fold"/>
</dbReference>
<gene>
    <name evidence="3" type="ORF">N7468_000638</name>
</gene>
<evidence type="ECO:0000313" key="3">
    <source>
        <dbReference type="EMBL" id="KAJ5249187.1"/>
    </source>
</evidence>
<sequence length="374" mass="41611">MAQGMSPAGDPALHEFRVPQIIHPLHNSIPRELESRFDPVYVEYYNNYNAGRLHTHEVPIEEFRKNPARYTISYGRAAGPDIYRITEQKCPVQGGEITIRIFEPAPKEDGNGQIMKRAAYVNFHGGGWVFGGLSTDHDFCKTLVHGLEGHLVAFDVDYRLAPENKYPVPLDDCWTAFNWIRDHKATELNLDPSRFAVGGASAGGHLAAVTAHLCRDAGIPLRLQVLTVPVCDIHSSFTPEGVFDPKLTPYESYREMEYAPALPAARMAYFHRHFLGVPRPAPSNDDWKISPMRAPNFHGLAPALVSTAELDPLRDEGEAYAAKMEAAGVRVMMKRYPGVPHLIASLDGILEGGRQYNIAVIAALQEEMVEMEDL</sequence>
<dbReference type="EMBL" id="JAPQKS010000001">
    <property type="protein sequence ID" value="KAJ5249187.1"/>
    <property type="molecule type" value="Genomic_DNA"/>
</dbReference>
<dbReference type="SUPFAM" id="SSF53474">
    <property type="entry name" value="alpha/beta-Hydrolases"/>
    <property type="match status" value="1"/>
</dbReference>
<comment type="caution">
    <text evidence="3">The sequence shown here is derived from an EMBL/GenBank/DDBJ whole genome shotgun (WGS) entry which is preliminary data.</text>
</comment>
<dbReference type="OrthoDB" id="408631at2759"/>
<dbReference type="Pfam" id="PF07859">
    <property type="entry name" value="Abhydrolase_3"/>
    <property type="match status" value="1"/>
</dbReference>
<dbReference type="Gene3D" id="3.40.50.1820">
    <property type="entry name" value="alpha/beta hydrolase"/>
    <property type="match status" value="1"/>
</dbReference>
<dbReference type="RefSeq" id="XP_058335966.1">
    <property type="nucleotide sequence ID" value="XM_058469935.1"/>
</dbReference>
<evidence type="ECO:0000313" key="4">
    <source>
        <dbReference type="Proteomes" id="UP001150941"/>
    </source>
</evidence>
<dbReference type="Proteomes" id="UP001150941">
    <property type="component" value="Unassembled WGS sequence"/>
</dbReference>
<dbReference type="InterPro" id="IPR013094">
    <property type="entry name" value="AB_hydrolase_3"/>
</dbReference>
<reference evidence="3" key="1">
    <citation type="submission" date="2022-11" db="EMBL/GenBank/DDBJ databases">
        <authorList>
            <person name="Petersen C."/>
        </authorList>
    </citation>
    <scope>NUCLEOTIDE SEQUENCE</scope>
    <source>
        <strain evidence="3">IBT 19713</strain>
    </source>
</reference>
<dbReference type="PANTHER" id="PTHR48081:SF8">
    <property type="entry name" value="ALPHA_BETA HYDROLASE FOLD-3 DOMAIN-CONTAINING PROTEIN-RELATED"/>
    <property type="match status" value="1"/>
</dbReference>
<reference evidence="3" key="2">
    <citation type="journal article" date="2023" name="IMA Fungus">
        <title>Comparative genomic study of the Penicillium genus elucidates a diverse pangenome and 15 lateral gene transfer events.</title>
        <authorList>
            <person name="Petersen C."/>
            <person name="Sorensen T."/>
            <person name="Nielsen M.R."/>
            <person name="Sondergaard T.E."/>
            <person name="Sorensen J.L."/>
            <person name="Fitzpatrick D.A."/>
            <person name="Frisvad J.C."/>
            <person name="Nielsen K.L."/>
        </authorList>
    </citation>
    <scope>NUCLEOTIDE SEQUENCE</scope>
    <source>
        <strain evidence="3">IBT 19713</strain>
    </source>
</reference>
<evidence type="ECO:0000259" key="2">
    <source>
        <dbReference type="Pfam" id="PF07859"/>
    </source>
</evidence>
<dbReference type="GO" id="GO:0017000">
    <property type="term" value="P:antibiotic biosynthetic process"/>
    <property type="evidence" value="ECO:0007669"/>
    <property type="project" value="UniProtKB-ARBA"/>
</dbReference>
<keyword evidence="1" id="KW-0378">Hydrolase</keyword>
<dbReference type="PANTHER" id="PTHR48081">
    <property type="entry name" value="AB HYDROLASE SUPERFAMILY PROTEIN C4A8.06C"/>
    <property type="match status" value="1"/>
</dbReference>
<accession>A0A9W9TYK9</accession>
<name>A0A9W9TYK9_9EURO</name>
<organism evidence="3 4">
    <name type="scientific">Penicillium chermesinum</name>
    <dbReference type="NCBI Taxonomy" id="63820"/>
    <lineage>
        <taxon>Eukaryota</taxon>
        <taxon>Fungi</taxon>
        <taxon>Dikarya</taxon>
        <taxon>Ascomycota</taxon>
        <taxon>Pezizomycotina</taxon>
        <taxon>Eurotiomycetes</taxon>
        <taxon>Eurotiomycetidae</taxon>
        <taxon>Eurotiales</taxon>
        <taxon>Aspergillaceae</taxon>
        <taxon>Penicillium</taxon>
    </lineage>
</organism>
<dbReference type="InterPro" id="IPR050300">
    <property type="entry name" value="GDXG_lipolytic_enzyme"/>
</dbReference>
<feature type="domain" description="Alpha/beta hydrolase fold-3" evidence="2">
    <location>
        <begin position="121"/>
        <end position="343"/>
    </location>
</feature>
<keyword evidence="4" id="KW-1185">Reference proteome</keyword>
<dbReference type="GeneID" id="83197238"/>
<evidence type="ECO:0000256" key="1">
    <source>
        <dbReference type="ARBA" id="ARBA00022801"/>
    </source>
</evidence>
<protein>
    <submittedName>
        <fullName evidence="3">CAZyme family CE10</fullName>
    </submittedName>
</protein>
<dbReference type="AlphaFoldDB" id="A0A9W9TYK9"/>
<dbReference type="GO" id="GO:0072330">
    <property type="term" value="P:monocarboxylic acid biosynthetic process"/>
    <property type="evidence" value="ECO:0007669"/>
    <property type="project" value="UniProtKB-ARBA"/>
</dbReference>
<proteinExistence type="predicted"/>